<reference evidence="2" key="1">
    <citation type="submission" date="2014-06" db="EMBL/GenBank/DDBJ databases">
        <authorList>
            <person name="Winans N.J."/>
            <person name="Newell P.D."/>
            <person name="Douglas A.E."/>
        </authorList>
    </citation>
    <scope>NUCLEOTIDE SEQUENCE [LARGE SCALE GENOMIC DNA]</scope>
    <source>
        <strain evidence="2">DmL_052</strain>
    </source>
</reference>
<gene>
    <name evidence="1" type="ORF">HK18_03145</name>
</gene>
<protein>
    <submittedName>
        <fullName evidence="1">Uncharacterized protein</fullName>
    </submittedName>
</protein>
<evidence type="ECO:0000313" key="2">
    <source>
        <dbReference type="Proteomes" id="UP000194946"/>
    </source>
</evidence>
<proteinExistence type="predicted"/>
<sequence>MIGKKIIDTLCDKNLSLYDKRVIMEELSGEAWDKDSFNYLLFSDTDFVGTYRSVVEAFLDKTYKNLQFTGLKEEIDRIKSDRRLSKKDKENLITIVDEIDMW</sequence>
<dbReference type="RefSeq" id="WP_086632701.1">
    <property type="nucleotide sequence ID" value="NZ_JOPB01000022.1"/>
</dbReference>
<keyword evidence="2" id="KW-1185">Reference proteome</keyword>
<organism evidence="1 2">
    <name type="scientific">Commensalibacter intestini</name>
    <dbReference type="NCBI Taxonomy" id="479936"/>
    <lineage>
        <taxon>Bacteria</taxon>
        <taxon>Pseudomonadati</taxon>
        <taxon>Pseudomonadota</taxon>
        <taxon>Alphaproteobacteria</taxon>
        <taxon>Acetobacterales</taxon>
        <taxon>Acetobacteraceae</taxon>
    </lineage>
</organism>
<dbReference type="Proteomes" id="UP000194946">
    <property type="component" value="Unassembled WGS sequence"/>
</dbReference>
<evidence type="ECO:0000313" key="1">
    <source>
        <dbReference type="EMBL" id="OUI77749.1"/>
    </source>
</evidence>
<comment type="caution">
    <text evidence="1">The sequence shown here is derived from an EMBL/GenBank/DDBJ whole genome shotgun (WGS) entry which is preliminary data.</text>
</comment>
<dbReference type="EMBL" id="JOPB01000022">
    <property type="protein sequence ID" value="OUI77749.1"/>
    <property type="molecule type" value="Genomic_DNA"/>
</dbReference>
<dbReference type="AlphaFoldDB" id="A0A251ZSV4"/>
<accession>A0A251ZSV4</accession>
<name>A0A251ZSV4_9PROT</name>